<evidence type="ECO:0000256" key="5">
    <source>
        <dbReference type="SAM" id="MobiDB-lite"/>
    </source>
</evidence>
<dbReference type="AlphaFoldDB" id="A0AA35LB66"/>
<feature type="transmembrane region" description="Helical" evidence="6">
    <location>
        <begin position="185"/>
        <end position="209"/>
    </location>
</feature>
<dbReference type="InterPro" id="IPR017907">
    <property type="entry name" value="Znf_RING_CS"/>
</dbReference>
<dbReference type="Proteomes" id="UP001178461">
    <property type="component" value="Chromosome 14"/>
</dbReference>
<dbReference type="InterPro" id="IPR051435">
    <property type="entry name" value="RING_finger_E3_ubiq-ligases"/>
</dbReference>
<reference evidence="8" key="1">
    <citation type="submission" date="2022-12" db="EMBL/GenBank/DDBJ databases">
        <authorList>
            <person name="Alioto T."/>
            <person name="Alioto T."/>
            <person name="Gomez Garrido J."/>
        </authorList>
    </citation>
    <scope>NUCLEOTIDE SEQUENCE</scope>
</reference>
<keyword evidence="6" id="KW-0472">Membrane</keyword>
<dbReference type="Pfam" id="PF13445">
    <property type="entry name" value="zf-RING_UBOX"/>
    <property type="match status" value="1"/>
</dbReference>
<dbReference type="EMBL" id="OX395139">
    <property type="protein sequence ID" value="CAI5792597.1"/>
    <property type="molecule type" value="Genomic_DNA"/>
</dbReference>
<evidence type="ECO:0000256" key="6">
    <source>
        <dbReference type="SAM" id="Phobius"/>
    </source>
</evidence>
<keyword evidence="3" id="KW-0862">Zinc</keyword>
<evidence type="ECO:0000256" key="2">
    <source>
        <dbReference type="ARBA" id="ARBA00022771"/>
    </source>
</evidence>
<keyword evidence="6" id="KW-1133">Transmembrane helix</keyword>
<keyword evidence="6" id="KW-0812">Transmembrane</keyword>
<evidence type="ECO:0000313" key="9">
    <source>
        <dbReference type="Proteomes" id="UP001178461"/>
    </source>
</evidence>
<protein>
    <submittedName>
        <fullName evidence="8">Finger 223-like</fullName>
    </submittedName>
</protein>
<dbReference type="GO" id="GO:0061630">
    <property type="term" value="F:ubiquitin protein ligase activity"/>
    <property type="evidence" value="ECO:0007669"/>
    <property type="project" value="TreeGrafter"/>
</dbReference>
<keyword evidence="2 4" id="KW-0863">Zinc-finger</keyword>
<proteinExistence type="predicted"/>
<dbReference type="PANTHER" id="PTHR22791">
    <property type="entry name" value="RING-TYPE DOMAIN-CONTAINING PROTEIN"/>
    <property type="match status" value="1"/>
</dbReference>
<dbReference type="PROSITE" id="PS50089">
    <property type="entry name" value="ZF_RING_2"/>
    <property type="match status" value="1"/>
</dbReference>
<organism evidence="8 9">
    <name type="scientific">Podarcis lilfordi</name>
    <name type="common">Lilford's wall lizard</name>
    <dbReference type="NCBI Taxonomy" id="74358"/>
    <lineage>
        <taxon>Eukaryota</taxon>
        <taxon>Metazoa</taxon>
        <taxon>Chordata</taxon>
        <taxon>Craniata</taxon>
        <taxon>Vertebrata</taxon>
        <taxon>Euteleostomi</taxon>
        <taxon>Lepidosauria</taxon>
        <taxon>Squamata</taxon>
        <taxon>Bifurcata</taxon>
        <taxon>Unidentata</taxon>
        <taxon>Episquamata</taxon>
        <taxon>Laterata</taxon>
        <taxon>Lacertibaenia</taxon>
        <taxon>Lacertidae</taxon>
        <taxon>Podarcis</taxon>
    </lineage>
</organism>
<keyword evidence="1" id="KW-0479">Metal-binding</keyword>
<dbReference type="GO" id="GO:0016567">
    <property type="term" value="P:protein ubiquitination"/>
    <property type="evidence" value="ECO:0007669"/>
    <property type="project" value="TreeGrafter"/>
</dbReference>
<evidence type="ECO:0000256" key="3">
    <source>
        <dbReference type="ARBA" id="ARBA00022833"/>
    </source>
</evidence>
<dbReference type="InterPro" id="IPR013083">
    <property type="entry name" value="Znf_RING/FYVE/PHD"/>
</dbReference>
<keyword evidence="9" id="KW-1185">Reference proteome</keyword>
<dbReference type="PROSITE" id="PS00518">
    <property type="entry name" value="ZF_RING_1"/>
    <property type="match status" value="1"/>
</dbReference>
<dbReference type="InterPro" id="IPR027370">
    <property type="entry name" value="Znf-RING_euk"/>
</dbReference>
<dbReference type="SUPFAM" id="SSF57850">
    <property type="entry name" value="RING/U-box"/>
    <property type="match status" value="1"/>
</dbReference>
<feature type="domain" description="RING-type" evidence="7">
    <location>
        <begin position="41"/>
        <end position="88"/>
    </location>
</feature>
<dbReference type="InterPro" id="IPR001841">
    <property type="entry name" value="Znf_RING"/>
</dbReference>
<dbReference type="Gene3D" id="3.30.40.10">
    <property type="entry name" value="Zinc/RING finger domain, C3HC4 (zinc finger)"/>
    <property type="match status" value="1"/>
</dbReference>
<feature type="region of interest" description="Disordered" evidence="5">
    <location>
        <begin position="1"/>
        <end position="31"/>
    </location>
</feature>
<accession>A0AA35LB66</accession>
<dbReference type="SMART" id="SM00184">
    <property type="entry name" value="RING"/>
    <property type="match status" value="1"/>
</dbReference>
<evidence type="ECO:0000259" key="7">
    <source>
        <dbReference type="PROSITE" id="PS50089"/>
    </source>
</evidence>
<sequence length="211" mass="23195">MEVLNSVESGSRSGQGQAEATDPSPTAASRTVEEGASAAECPICYLSFDNVFRAPRLLPCSHTFCLECLAKLCIFLKSSQSFQCPLCRGSVPLPCGGVPRLPVNMDIVQQFPPWMREVQEVWLDGFRLCWCRKLPGNAKEEAFAVLVTLELLKAAAPRGSDPRELVVTHPVSRCWETCCLLWDHYPGLFCATALMVLGLLLSTALMFGLQR</sequence>
<dbReference type="PANTHER" id="PTHR22791:SF30">
    <property type="entry name" value="RING FINGER PROTEIN 223-LIKE"/>
    <property type="match status" value="1"/>
</dbReference>
<evidence type="ECO:0000256" key="4">
    <source>
        <dbReference type="PROSITE-ProRule" id="PRU00175"/>
    </source>
</evidence>
<feature type="compositionally biased region" description="Polar residues" evidence="5">
    <location>
        <begin position="1"/>
        <end position="29"/>
    </location>
</feature>
<name>A0AA35LB66_9SAUR</name>
<evidence type="ECO:0000256" key="1">
    <source>
        <dbReference type="ARBA" id="ARBA00022723"/>
    </source>
</evidence>
<dbReference type="GO" id="GO:0008270">
    <property type="term" value="F:zinc ion binding"/>
    <property type="evidence" value="ECO:0007669"/>
    <property type="project" value="UniProtKB-KW"/>
</dbReference>
<gene>
    <name evidence="8" type="ORF">PODLI_1B005607</name>
</gene>
<evidence type="ECO:0000313" key="8">
    <source>
        <dbReference type="EMBL" id="CAI5792597.1"/>
    </source>
</evidence>